<organism evidence="3 4">
    <name type="scientific">Marinagarivorans cellulosilyticus</name>
    <dbReference type="NCBI Taxonomy" id="2721545"/>
    <lineage>
        <taxon>Bacteria</taxon>
        <taxon>Pseudomonadati</taxon>
        <taxon>Pseudomonadota</taxon>
        <taxon>Gammaproteobacteria</taxon>
        <taxon>Cellvibrionales</taxon>
        <taxon>Cellvibrionaceae</taxon>
        <taxon>Marinagarivorans</taxon>
    </lineage>
</organism>
<dbReference type="PANTHER" id="PTHR38034:SF1">
    <property type="entry name" value="INNER MEMBRANE PROTEIN YPJD"/>
    <property type="match status" value="1"/>
</dbReference>
<accession>A0AAN1WGJ4</accession>
<evidence type="ECO:0000259" key="2">
    <source>
        <dbReference type="Pfam" id="PF01578"/>
    </source>
</evidence>
<dbReference type="PANTHER" id="PTHR38034">
    <property type="entry name" value="INNER MEMBRANE PROTEIN YPJD"/>
    <property type="match status" value="1"/>
</dbReference>
<evidence type="ECO:0000256" key="1">
    <source>
        <dbReference type="SAM" id="Phobius"/>
    </source>
</evidence>
<dbReference type="GO" id="GO:0020037">
    <property type="term" value="F:heme binding"/>
    <property type="evidence" value="ECO:0007669"/>
    <property type="project" value="InterPro"/>
</dbReference>
<keyword evidence="1" id="KW-0472">Membrane</keyword>
<feature type="transmembrane region" description="Helical" evidence="1">
    <location>
        <begin position="194"/>
        <end position="218"/>
    </location>
</feature>
<dbReference type="GO" id="GO:0005886">
    <property type="term" value="C:plasma membrane"/>
    <property type="evidence" value="ECO:0007669"/>
    <property type="project" value="TreeGrafter"/>
</dbReference>
<evidence type="ECO:0000313" key="4">
    <source>
        <dbReference type="Proteomes" id="UP001320119"/>
    </source>
</evidence>
<dbReference type="InterPro" id="IPR052372">
    <property type="entry name" value="YpjD/HemX"/>
</dbReference>
<dbReference type="EMBL" id="AP023086">
    <property type="protein sequence ID" value="BCD97194.1"/>
    <property type="molecule type" value="Genomic_DNA"/>
</dbReference>
<proteinExistence type="predicted"/>
<feature type="transmembrane region" description="Helical" evidence="1">
    <location>
        <begin position="83"/>
        <end position="101"/>
    </location>
</feature>
<dbReference type="Pfam" id="PF01578">
    <property type="entry name" value="Cytochrom_C_asm"/>
    <property type="match status" value="1"/>
</dbReference>
<dbReference type="Proteomes" id="UP001320119">
    <property type="component" value="Chromosome"/>
</dbReference>
<protein>
    <recommendedName>
        <fullName evidence="2">Cytochrome c assembly protein domain-containing protein</fullName>
    </recommendedName>
</protein>
<gene>
    <name evidence="3" type="ORF">MARGE09_P1395</name>
</gene>
<dbReference type="AlphaFoldDB" id="A0AAN1WGJ4"/>
<feature type="transmembrane region" description="Helical" evidence="1">
    <location>
        <begin position="22"/>
        <end position="41"/>
    </location>
</feature>
<feature type="transmembrane region" description="Helical" evidence="1">
    <location>
        <begin position="53"/>
        <end position="71"/>
    </location>
</feature>
<name>A0AAN1WGJ4_9GAMM</name>
<feature type="domain" description="Cytochrome c assembly protein" evidence="2">
    <location>
        <begin position="60"/>
        <end position="282"/>
    </location>
</feature>
<keyword evidence="4" id="KW-1185">Reference proteome</keyword>
<keyword evidence="1" id="KW-1133">Transmembrane helix</keyword>
<feature type="transmembrane region" description="Helical" evidence="1">
    <location>
        <begin position="108"/>
        <end position="131"/>
    </location>
</feature>
<feature type="transmembrane region" description="Helical" evidence="1">
    <location>
        <begin position="143"/>
        <end position="167"/>
    </location>
</feature>
<feature type="transmembrane region" description="Helical" evidence="1">
    <location>
        <begin position="230"/>
        <end position="246"/>
    </location>
</feature>
<keyword evidence="1" id="KW-0812">Transmembrane</keyword>
<reference evidence="3 4" key="1">
    <citation type="journal article" date="2022" name="IScience">
        <title>An ultrasensitive nanofiber-based assay for enzymatic hydrolysis and deep-sea microbial degradation of cellulose.</title>
        <authorList>
            <person name="Tsudome M."/>
            <person name="Tachioka M."/>
            <person name="Miyazaki M."/>
            <person name="Uchimura K."/>
            <person name="Tsuda M."/>
            <person name="Takaki Y."/>
            <person name="Deguchi S."/>
        </authorList>
    </citation>
    <scope>NUCLEOTIDE SEQUENCE [LARGE SCALE GENOMIC DNA]</scope>
    <source>
        <strain evidence="3 4">GE09</strain>
    </source>
</reference>
<dbReference type="GO" id="GO:0017004">
    <property type="term" value="P:cytochrome complex assembly"/>
    <property type="evidence" value="ECO:0007669"/>
    <property type="project" value="InterPro"/>
</dbReference>
<evidence type="ECO:0000313" key="3">
    <source>
        <dbReference type="EMBL" id="BCD97194.1"/>
    </source>
</evidence>
<sequence length="285" mass="31685">MLAKPPLQTLTYALYIRIAAKHAMPITLTLALYCSAWFLLIRSLKQRKSQPPIIVPVLLALALACHAYGAYSLIATPYGYDFNLFRIAPLFFWVANLLVLASSIRKPLYNMFVLLLPFTALSLLCALFFASASHNVIQLSGGVLTHIVLSIFAYSTLTIATIHALILSYQNNQLHNRHAGGLVRLLPPLQTMEALLFELLWTGQILLTVAIASGAIFVDNMMAQHLAHKSVFSALAWLTYSVLLWGRHQLGWRGNIAVRWTLAGFGFLILAYFGSKFVLEVLLSK</sequence>
<dbReference type="KEGG" id="marq:MARGE09_P1395"/>
<feature type="transmembrane region" description="Helical" evidence="1">
    <location>
        <begin position="258"/>
        <end position="279"/>
    </location>
</feature>
<dbReference type="InterPro" id="IPR002541">
    <property type="entry name" value="Cyt_c_assembly"/>
</dbReference>